<organism evidence="1 2">
    <name type="scientific">Paramuricea clavata</name>
    <name type="common">Red gorgonian</name>
    <name type="synonym">Violescent sea-whip</name>
    <dbReference type="NCBI Taxonomy" id="317549"/>
    <lineage>
        <taxon>Eukaryota</taxon>
        <taxon>Metazoa</taxon>
        <taxon>Cnidaria</taxon>
        <taxon>Anthozoa</taxon>
        <taxon>Octocorallia</taxon>
        <taxon>Malacalcyonacea</taxon>
        <taxon>Plexauridae</taxon>
        <taxon>Paramuricea</taxon>
    </lineage>
</organism>
<evidence type="ECO:0000313" key="2">
    <source>
        <dbReference type="Proteomes" id="UP001152795"/>
    </source>
</evidence>
<accession>A0A6S7G7J5</accession>
<sequence length="282" mass="31593">MEKKRKKANPFTMENVQRRCSENQAKIASVKNHFHALRDTCLSDFLHVGLDEEEAIVLLATKLTTNGVVALRNAVCFVPNNIMSQPRGCAVGLRRTALIHQVLSKSQPLPFATMTKKDLDSYLTFFESHCRQFIASNSLNKEHIFGAFQKASGGLLASMFLSPPVNSCLSCDGGLTMHNSPSSARLYGMSGPVAVSKVTLECKHCDIKYGITKYSSKDGSRYYPKHVADNITVVEVTNCTYMHVDLYMWIPSLSNHSWVSFSGFSETYNEVYHKEIEVYRSK</sequence>
<dbReference type="EMBL" id="CACRXK020000399">
    <property type="protein sequence ID" value="CAB3981531.1"/>
    <property type="molecule type" value="Genomic_DNA"/>
</dbReference>
<dbReference type="AlphaFoldDB" id="A0A6S7G7J5"/>
<reference evidence="1" key="1">
    <citation type="submission" date="2020-04" db="EMBL/GenBank/DDBJ databases">
        <authorList>
            <person name="Alioto T."/>
            <person name="Alioto T."/>
            <person name="Gomez Garrido J."/>
        </authorList>
    </citation>
    <scope>NUCLEOTIDE SEQUENCE</scope>
    <source>
        <strain evidence="1">A484AB</strain>
    </source>
</reference>
<keyword evidence="2" id="KW-1185">Reference proteome</keyword>
<evidence type="ECO:0000313" key="1">
    <source>
        <dbReference type="EMBL" id="CAB3981531.1"/>
    </source>
</evidence>
<gene>
    <name evidence="1" type="ORF">PACLA_8A047747</name>
</gene>
<dbReference type="Proteomes" id="UP001152795">
    <property type="component" value="Unassembled WGS sequence"/>
</dbReference>
<name>A0A6S7G7J5_PARCT</name>
<protein>
    <submittedName>
        <fullName evidence="1">Uncharacterized protein</fullName>
    </submittedName>
</protein>
<comment type="caution">
    <text evidence="1">The sequence shown here is derived from an EMBL/GenBank/DDBJ whole genome shotgun (WGS) entry which is preliminary data.</text>
</comment>
<dbReference type="Pfam" id="PF18718">
    <property type="entry name" value="CxC5"/>
    <property type="match status" value="1"/>
</dbReference>
<proteinExistence type="predicted"/>
<dbReference type="InterPro" id="IPR041539">
    <property type="entry name" value="CxC5"/>
</dbReference>